<feature type="transmembrane region" description="Helical" evidence="1">
    <location>
        <begin position="875"/>
        <end position="895"/>
    </location>
</feature>
<dbReference type="EMBL" id="CM035432">
    <property type="protein sequence ID" value="KAH7294747.1"/>
    <property type="molecule type" value="Genomic_DNA"/>
</dbReference>
<dbReference type="OMA" id="QCPPDEL"/>
<evidence type="ECO:0000256" key="1">
    <source>
        <dbReference type="SAM" id="Phobius"/>
    </source>
</evidence>
<accession>A0A8T2RG97</accession>
<evidence type="ECO:0000259" key="2">
    <source>
        <dbReference type="Pfam" id="PF26010"/>
    </source>
</evidence>
<keyword evidence="1" id="KW-0812">Transmembrane</keyword>
<feature type="domain" description="DUF8003" evidence="2">
    <location>
        <begin position="787"/>
        <end position="861"/>
    </location>
</feature>
<feature type="transmembrane region" description="Helical" evidence="1">
    <location>
        <begin position="7"/>
        <end position="28"/>
    </location>
</feature>
<dbReference type="PANTHER" id="PTHR31513:SF2">
    <property type="entry name" value="MRAZ"/>
    <property type="match status" value="1"/>
</dbReference>
<dbReference type="PANTHER" id="PTHR31513">
    <property type="entry name" value="EPHRIN TYPE-B RECEPTOR"/>
    <property type="match status" value="1"/>
</dbReference>
<feature type="transmembrane region" description="Helical" evidence="1">
    <location>
        <begin position="1376"/>
        <end position="1399"/>
    </location>
</feature>
<evidence type="ECO:0000313" key="3">
    <source>
        <dbReference type="EMBL" id="KAH7294747.1"/>
    </source>
</evidence>
<keyword evidence="1" id="KW-0472">Membrane</keyword>
<feature type="transmembrane region" description="Helical" evidence="1">
    <location>
        <begin position="1274"/>
        <end position="1298"/>
    </location>
</feature>
<comment type="caution">
    <text evidence="3">The sequence shown here is derived from an EMBL/GenBank/DDBJ whole genome shotgun (WGS) entry which is preliminary data.</text>
</comment>
<protein>
    <recommendedName>
        <fullName evidence="2">DUF8003 domain-containing protein</fullName>
    </recommendedName>
</protein>
<dbReference type="OrthoDB" id="122018at2759"/>
<sequence length="1432" mass="153099">MDLYPVCLSRLVVLFQILSCTMIIPAIGGSDPFFTSQLNALPNQEYFHYNRYSSSIMDNANTTLSCEEGLGGIGSLDSLCTLNESIIVKEDTNLEGEGSLVLSENVYIKCPVRGCTIQINLSGEIFLNTNSSIVAGTIVIDADIVLMAKNSSVNTTALAGSPPPQTSGTPLGLDGAGGGYGGRGAFCVTGDGKDQEDAWGGDVYAWSSLSAPWNYGSQGGTTSREEELGGGGGGRVYIATTWLHLNGTVLADGGYAGVNGGGGSGGSIRIQASILNGTGEISASGGTGWAGGGGGRVAIDSTEHQGVIISVHGGDSLGCPDNAGAAGTRFDLAPKTLVVSNSNKFTQTDTLLMEFPTYPLWENVYVESHAKVAIPLLWSRVQVQGQIILKSHGTLSSGLAHYPFSEFELVADEVDLTDSTLKVYGALRLSVKVLRMWNSILQIDGGGGDMVATSTVDASNLVLLQDGSTISSNSNLGVHGQGFFQLKGQGDALKAQRLFVSLFYNVNIGPKAVLQAPLTDDDAKNEVGSLYCDQTTCPIEITQPPEDCNLNTSLPFTLQICRVEDVVVDGYVEGSVVHIHRARTVTINEGGLVTASGRGCQGGIGKGELSRTGASGGAGHGGQGGKGYFNGSWADGGKEYGSSLLPCELGSGSGNATADQRTSGGGVIVIGSLEHALSSLQILGAVTSDGESFYSQNQSAGVGGGSGGSLLFFLQTLTLGDNSSLSTSGGEGSGVGGGGGAGGRIHFHWSNIAVGDDYIPIANVKGSIFLSGGSGSDDATEGENGTVTGRDCPPGLFGVFCKECPIGYYKDEDGSDASLCKPCSVERLPQRANFTYVRGGVTFSNCPYKCISDKYRMPYCYTPLQELIYTFGGPWIFGLILIGLLVLLALVLSVARVKLIGTDEFSGPAPTPPGAHIDHSLPFLESLNEVLETARAEESQNHVHRLYFMGNNSFSEPWHLPHTPPQQIMELIYEDAFNRFVDEINSRASYQWWEGAVHGMLAVLAYPLAYTWKQWCRRAKVQQLREYVRSGYDHSCLRSCRSRALYEGLKVAATPDLMLAYIDFFLGGDEKRPDLPPPLLKRLPLSIIFGGDGSYMSSYYLHSDNLLTSLLGQAVPATIWYRLVAGLNAQLRTVRRGCLRTMLIPVIDWLATHANPRLSSNGVRVDLAWFQPTPSGYFQLGLLVSCANDVLQPTPMPNSKSDVTLQCSRSESFFQQPLLYDVQQESINGSMPHKKIAGGLIDKSTIKSLPNRKGPFFLLTLILHNVRPFGHQDVVGLIISILLLGDFSLTLLTLLQFYSISIAAFLLVLFVLPLAAVIPFFMGIFALFSHGPQRSADHARIYALWNVTSLANATLALLFGLLHYKLQSSASGSIGYIYALNFTAEDGGWWLFPVVLFVCKIIQARMLDHHIANLEVRNRTIYSKDPAKFWDS</sequence>
<feature type="transmembrane region" description="Helical" evidence="1">
    <location>
        <begin position="1341"/>
        <end position="1364"/>
    </location>
</feature>
<keyword evidence="4" id="KW-1185">Reference proteome</keyword>
<organism evidence="3 4">
    <name type="scientific">Ceratopteris richardii</name>
    <name type="common">Triangle waterfern</name>
    <dbReference type="NCBI Taxonomy" id="49495"/>
    <lineage>
        <taxon>Eukaryota</taxon>
        <taxon>Viridiplantae</taxon>
        <taxon>Streptophyta</taxon>
        <taxon>Embryophyta</taxon>
        <taxon>Tracheophyta</taxon>
        <taxon>Polypodiopsida</taxon>
        <taxon>Polypodiidae</taxon>
        <taxon>Polypodiales</taxon>
        <taxon>Pteridineae</taxon>
        <taxon>Pteridaceae</taxon>
        <taxon>Parkerioideae</taxon>
        <taxon>Ceratopteris</taxon>
    </lineage>
</organism>
<proteinExistence type="predicted"/>
<dbReference type="InterPro" id="IPR058316">
    <property type="entry name" value="DUF8003"/>
</dbReference>
<keyword evidence="1" id="KW-1133">Transmembrane helix</keyword>
<dbReference type="Pfam" id="PF26010">
    <property type="entry name" value="DUF8003"/>
    <property type="match status" value="1"/>
</dbReference>
<gene>
    <name evidence="3" type="ORF">KP509_27G016400</name>
</gene>
<reference evidence="3 4" key="1">
    <citation type="submission" date="2021-08" db="EMBL/GenBank/DDBJ databases">
        <title>WGS assembly of Ceratopteris richardii.</title>
        <authorList>
            <person name="Marchant D.B."/>
            <person name="Chen G."/>
            <person name="Jenkins J."/>
            <person name="Shu S."/>
            <person name="Leebens-Mack J."/>
            <person name="Grimwood J."/>
            <person name="Schmutz J."/>
            <person name="Soltis P."/>
            <person name="Soltis D."/>
            <person name="Chen Z.-H."/>
        </authorList>
    </citation>
    <scope>NUCLEOTIDE SEQUENCE [LARGE SCALE GENOMIC DNA]</scope>
    <source>
        <strain evidence="3">Whitten #5841</strain>
        <tissue evidence="3">Leaf</tissue>
    </source>
</reference>
<dbReference type="Proteomes" id="UP000825935">
    <property type="component" value="Chromosome 27"/>
</dbReference>
<name>A0A8T2RG97_CERRI</name>
<feature type="transmembrane region" description="Helical" evidence="1">
    <location>
        <begin position="1304"/>
        <end position="1329"/>
    </location>
</feature>
<evidence type="ECO:0000313" key="4">
    <source>
        <dbReference type="Proteomes" id="UP000825935"/>
    </source>
</evidence>